<keyword evidence="17" id="KW-1185">Reference proteome</keyword>
<dbReference type="PANTHER" id="PTHR32552:SF81">
    <property type="entry name" value="TONB-DEPENDENT OUTER MEMBRANE RECEPTOR"/>
    <property type="match status" value="1"/>
</dbReference>
<comment type="subcellular location">
    <subcellularLocation>
        <location evidence="1 11">Cell outer membrane</location>
        <topology evidence="1 11">Multi-pass membrane protein</topology>
    </subcellularLocation>
</comment>
<dbReference type="InterPro" id="IPR000531">
    <property type="entry name" value="Beta-barrel_TonB"/>
</dbReference>
<dbReference type="RefSeq" id="WP_146788362.1">
    <property type="nucleotide sequence ID" value="NZ_VOLT01000005.1"/>
</dbReference>
<keyword evidence="5 11" id="KW-0812">Transmembrane</keyword>
<dbReference type="OrthoDB" id="7051185at2"/>
<evidence type="ECO:0000313" key="17">
    <source>
        <dbReference type="Proteomes" id="UP000321822"/>
    </source>
</evidence>
<dbReference type="Pfam" id="PF07715">
    <property type="entry name" value="Plug"/>
    <property type="match status" value="1"/>
</dbReference>
<evidence type="ECO:0000256" key="5">
    <source>
        <dbReference type="ARBA" id="ARBA00022692"/>
    </source>
</evidence>
<dbReference type="Proteomes" id="UP000321822">
    <property type="component" value="Unassembled WGS sequence"/>
</dbReference>
<evidence type="ECO:0000259" key="14">
    <source>
        <dbReference type="Pfam" id="PF00593"/>
    </source>
</evidence>
<evidence type="ECO:0000256" key="4">
    <source>
        <dbReference type="ARBA" id="ARBA00022496"/>
    </source>
</evidence>
<keyword evidence="3 11" id="KW-1134">Transmembrane beta strand</keyword>
<dbReference type="EMBL" id="VOLT01000005">
    <property type="protein sequence ID" value="TWX68082.1"/>
    <property type="molecule type" value="Genomic_DNA"/>
</dbReference>
<accession>A0A5C6QHL2</accession>
<keyword evidence="2 11" id="KW-0813">Transport</keyword>
<dbReference type="SUPFAM" id="SSF56935">
    <property type="entry name" value="Porins"/>
    <property type="match status" value="1"/>
</dbReference>
<evidence type="ECO:0000256" key="11">
    <source>
        <dbReference type="PROSITE-ProRule" id="PRU01360"/>
    </source>
</evidence>
<sequence>MNSNNKLITNKKYLSVLIPALLASSSLSLQAAEQEDKTHSLEVITVTSQKRIQNLQEVPIAVTAVTGETLTSEAIKDIYDLQASVPGLGVFQSQSATHASFSIRGVGTSPQNYGLESSVGLYVDGVYRSRQNAMINNYVDVDAVEVLRGPQGTLFGKNTPMGAINIRTVAPSHGDRNGFLEFTAGNYGLLSFSGASSFTAVEDLLTFRVTGFGSQRDGTVSDIEFGEDVLNDRNRFGGRLQALYTPSDDLTVRIVADYSEIDEICCGANPTTNNFQASGIPGKFGSDTLLSSPLFNATIIKSADFDERMTAFSFLPESTMDDSGLSAEITWDISDTLSFTSLSAYRQFNSFDHTEGDFTNLNMLDKTNDAEQNSISQELRLDYSGEKLHVIGGLYYFSQNLDVDGILHVGDDFNNYVLNGALQGGLNGVIQGINQISALTGGAIAPAASAAPGDTNFSAYSEQKHKSYAVFGQVDYKLSDELTITAGLRYTDENKKLSNTFTEHYASGAIHPTDITSIGNRADPETIVPGSLLYSAGAAGAALQMIQAGVITPGTPAFGQAVQTFQPFQKEGWAFQSLAPATSSRPDIQDSLDDEQVTGTFKLAYQPNDDTLIYASYGTGYKSGGTNTDNIDESFDPIFDAETSQSFEVGLKKDFPDQALRLNIAAHQTKVEDFQQASYTGTGFNLQNAGDYDTSGVEVEGVWLPTDTLTVSLAYAFTQAEYETFDKGNCWIVTPWHTGITPPGLENPDDPFCDQAGNKPVLQPENTLLLQLSQEFEFTNSIYGTASIDYNYRDDFYSETGNDPLSKVDSSRLINARVLVTFDDYDFNLLFWGRNITDETTKGSGIPATLQPGKMINFYTEPATYGVTFRTTF</sequence>
<dbReference type="PROSITE" id="PS52016">
    <property type="entry name" value="TONB_DEPENDENT_REC_3"/>
    <property type="match status" value="1"/>
</dbReference>
<comment type="similarity">
    <text evidence="11 12">Belongs to the TonB-dependent receptor family.</text>
</comment>
<evidence type="ECO:0000256" key="8">
    <source>
        <dbReference type="ARBA" id="ARBA00023077"/>
    </source>
</evidence>
<dbReference type="GO" id="GO:0009279">
    <property type="term" value="C:cell outer membrane"/>
    <property type="evidence" value="ECO:0007669"/>
    <property type="project" value="UniProtKB-SubCell"/>
</dbReference>
<dbReference type="InterPro" id="IPR012910">
    <property type="entry name" value="Plug_dom"/>
</dbReference>
<evidence type="ECO:0000256" key="2">
    <source>
        <dbReference type="ARBA" id="ARBA00022448"/>
    </source>
</evidence>
<evidence type="ECO:0000313" key="16">
    <source>
        <dbReference type="EMBL" id="TWX68082.1"/>
    </source>
</evidence>
<proteinExistence type="inferred from homology"/>
<name>A0A5C6QHL2_9GAMM</name>
<keyword evidence="4" id="KW-0410">Iron transport</keyword>
<dbReference type="InterPro" id="IPR036942">
    <property type="entry name" value="Beta-barrel_TonB_sf"/>
</dbReference>
<keyword evidence="8 12" id="KW-0798">TonB box</keyword>
<keyword evidence="16" id="KW-0675">Receptor</keyword>
<keyword evidence="6" id="KW-0408">Iron</keyword>
<protein>
    <submittedName>
        <fullName evidence="16">TonB-dependent receptor</fullName>
    </submittedName>
</protein>
<keyword evidence="13" id="KW-0732">Signal</keyword>
<dbReference type="Pfam" id="PF00593">
    <property type="entry name" value="TonB_dep_Rec_b-barrel"/>
    <property type="match status" value="1"/>
</dbReference>
<dbReference type="GO" id="GO:0006826">
    <property type="term" value="P:iron ion transport"/>
    <property type="evidence" value="ECO:0007669"/>
    <property type="project" value="UniProtKB-KW"/>
</dbReference>
<dbReference type="Gene3D" id="2.40.170.20">
    <property type="entry name" value="TonB-dependent receptor, beta-barrel domain"/>
    <property type="match status" value="2"/>
</dbReference>
<evidence type="ECO:0000256" key="6">
    <source>
        <dbReference type="ARBA" id="ARBA00023004"/>
    </source>
</evidence>
<keyword evidence="10 11" id="KW-0998">Cell outer membrane</keyword>
<keyword evidence="9 11" id="KW-0472">Membrane</keyword>
<gene>
    <name evidence="16" type="ORF">ESZ36_12525</name>
</gene>
<evidence type="ECO:0000256" key="12">
    <source>
        <dbReference type="RuleBase" id="RU003357"/>
    </source>
</evidence>
<feature type="signal peptide" evidence="13">
    <location>
        <begin position="1"/>
        <end position="31"/>
    </location>
</feature>
<evidence type="ECO:0000256" key="7">
    <source>
        <dbReference type="ARBA" id="ARBA00023065"/>
    </source>
</evidence>
<dbReference type="PANTHER" id="PTHR32552">
    <property type="entry name" value="FERRICHROME IRON RECEPTOR-RELATED"/>
    <property type="match status" value="1"/>
</dbReference>
<reference evidence="16 17" key="1">
    <citation type="submission" date="2019-07" db="EMBL/GenBank/DDBJ databases">
        <title>Genomes of sea-ice associated Colwellia species.</title>
        <authorList>
            <person name="Bowman J.P."/>
        </authorList>
    </citation>
    <scope>NUCLEOTIDE SEQUENCE [LARGE SCALE GENOMIC DNA]</scope>
    <source>
        <strain evidence="16 17">ACAM 459</strain>
    </source>
</reference>
<evidence type="ECO:0000256" key="10">
    <source>
        <dbReference type="ARBA" id="ARBA00023237"/>
    </source>
</evidence>
<feature type="chain" id="PRO_5023119629" evidence="13">
    <location>
        <begin position="32"/>
        <end position="873"/>
    </location>
</feature>
<evidence type="ECO:0000256" key="1">
    <source>
        <dbReference type="ARBA" id="ARBA00004571"/>
    </source>
</evidence>
<evidence type="ECO:0000256" key="13">
    <source>
        <dbReference type="SAM" id="SignalP"/>
    </source>
</evidence>
<evidence type="ECO:0000256" key="3">
    <source>
        <dbReference type="ARBA" id="ARBA00022452"/>
    </source>
</evidence>
<evidence type="ECO:0000259" key="15">
    <source>
        <dbReference type="Pfam" id="PF07715"/>
    </source>
</evidence>
<keyword evidence="7" id="KW-0406">Ion transport</keyword>
<feature type="domain" description="TonB-dependent receptor plug" evidence="15">
    <location>
        <begin position="55"/>
        <end position="163"/>
    </location>
</feature>
<dbReference type="InterPro" id="IPR039426">
    <property type="entry name" value="TonB-dep_rcpt-like"/>
</dbReference>
<dbReference type="AlphaFoldDB" id="A0A5C6QHL2"/>
<organism evidence="16 17">
    <name type="scientific">Colwellia demingiae</name>
    <dbReference type="NCBI Taxonomy" id="89401"/>
    <lineage>
        <taxon>Bacteria</taxon>
        <taxon>Pseudomonadati</taxon>
        <taxon>Pseudomonadota</taxon>
        <taxon>Gammaproteobacteria</taxon>
        <taxon>Alteromonadales</taxon>
        <taxon>Colwelliaceae</taxon>
        <taxon>Colwellia</taxon>
    </lineage>
</organism>
<evidence type="ECO:0000256" key="9">
    <source>
        <dbReference type="ARBA" id="ARBA00023136"/>
    </source>
</evidence>
<feature type="domain" description="TonB-dependent receptor-like beta-barrel" evidence="14">
    <location>
        <begin position="301"/>
        <end position="836"/>
    </location>
</feature>
<comment type="caution">
    <text evidence="16">The sequence shown here is derived from an EMBL/GenBank/DDBJ whole genome shotgun (WGS) entry which is preliminary data.</text>
</comment>